<dbReference type="InterPro" id="IPR026444">
    <property type="entry name" value="Secre_tail"/>
</dbReference>
<sequence length="234" mass="26467">MKTVISIIFVFLFSFLAFNQKTIDVKIETISPAENDTLENHGFSFPYISEIRLINVGNENISITDTLFIYFTINGDTMSQSSPLDWFRDYVSLSIEEILIGDTVIVKPAVLMSGGLPNGYFEQCFSVQPKNNSNPITDSNLGNNSDCVTRYCQSSLGIESEQNLNFEFWPNPVTNTIHYNLPIQDIQLFSLNGKAIAGIKSMDYLIDVSNIPTGLYFLKFNYEDKLYSKKIVIK</sequence>
<dbReference type="Proteomes" id="UP000293952">
    <property type="component" value="Unassembled WGS sequence"/>
</dbReference>
<reference evidence="3 4" key="1">
    <citation type="submission" date="2019-02" db="EMBL/GenBank/DDBJ databases">
        <title>Genome sequence of the sea-ice species Brumimicrobium glaciale.</title>
        <authorList>
            <person name="Bowman J.P."/>
        </authorList>
    </citation>
    <scope>NUCLEOTIDE SEQUENCE [LARGE SCALE GENOMIC DNA]</scope>
    <source>
        <strain evidence="3 4">IC156</strain>
    </source>
</reference>
<evidence type="ECO:0000313" key="3">
    <source>
        <dbReference type="EMBL" id="RYM36119.1"/>
    </source>
</evidence>
<protein>
    <submittedName>
        <fullName evidence="3">T9SS type A sorting domain-containing protein</fullName>
    </submittedName>
</protein>
<dbReference type="OrthoDB" id="9809583at2"/>
<gene>
    <name evidence="3" type="ORF">ERX46_03740</name>
</gene>
<dbReference type="RefSeq" id="WP_130092484.1">
    <property type="nucleotide sequence ID" value="NZ_SETE01000001.1"/>
</dbReference>
<feature type="domain" description="Secretion system C-terminal sorting" evidence="2">
    <location>
        <begin position="169"/>
        <end position="233"/>
    </location>
</feature>
<evidence type="ECO:0000313" key="4">
    <source>
        <dbReference type="Proteomes" id="UP000293952"/>
    </source>
</evidence>
<accession>A0A4Q4KTN5</accession>
<evidence type="ECO:0000259" key="2">
    <source>
        <dbReference type="Pfam" id="PF18962"/>
    </source>
</evidence>
<dbReference type="Pfam" id="PF18962">
    <property type="entry name" value="Por_Secre_tail"/>
    <property type="match status" value="1"/>
</dbReference>
<keyword evidence="4" id="KW-1185">Reference proteome</keyword>
<dbReference type="NCBIfam" id="TIGR04183">
    <property type="entry name" value="Por_Secre_tail"/>
    <property type="match status" value="1"/>
</dbReference>
<proteinExistence type="predicted"/>
<organism evidence="3 4">
    <name type="scientific">Brumimicrobium glaciale</name>
    <dbReference type="NCBI Taxonomy" id="200475"/>
    <lineage>
        <taxon>Bacteria</taxon>
        <taxon>Pseudomonadati</taxon>
        <taxon>Bacteroidota</taxon>
        <taxon>Flavobacteriia</taxon>
        <taxon>Flavobacteriales</taxon>
        <taxon>Crocinitomicaceae</taxon>
        <taxon>Brumimicrobium</taxon>
    </lineage>
</organism>
<dbReference type="AlphaFoldDB" id="A0A4Q4KTN5"/>
<dbReference type="EMBL" id="SETE01000001">
    <property type="protein sequence ID" value="RYM36119.1"/>
    <property type="molecule type" value="Genomic_DNA"/>
</dbReference>
<comment type="caution">
    <text evidence="3">The sequence shown here is derived from an EMBL/GenBank/DDBJ whole genome shotgun (WGS) entry which is preliminary data.</text>
</comment>
<evidence type="ECO:0000256" key="1">
    <source>
        <dbReference type="ARBA" id="ARBA00022729"/>
    </source>
</evidence>
<name>A0A4Q4KTN5_9FLAO</name>
<keyword evidence="1" id="KW-0732">Signal</keyword>